<name>A0ABU6Z1C3_9FABA</name>
<accession>A0ABU6Z1C3</accession>
<protein>
    <submittedName>
        <fullName evidence="1">Uncharacterized protein</fullName>
    </submittedName>
</protein>
<reference evidence="1 2" key="1">
    <citation type="journal article" date="2023" name="Plants (Basel)">
        <title>Bridging the Gap: Combining Genomics and Transcriptomics Approaches to Understand Stylosanthes scabra, an Orphan Legume from the Brazilian Caatinga.</title>
        <authorList>
            <person name="Ferreira-Neto J.R.C."/>
            <person name="da Silva M.D."/>
            <person name="Binneck E."/>
            <person name="de Melo N.F."/>
            <person name="da Silva R.H."/>
            <person name="de Melo A.L.T.M."/>
            <person name="Pandolfi V."/>
            <person name="Bustamante F.O."/>
            <person name="Brasileiro-Vidal A.C."/>
            <person name="Benko-Iseppon A.M."/>
        </authorList>
    </citation>
    <scope>NUCLEOTIDE SEQUENCE [LARGE SCALE GENOMIC DNA]</scope>
    <source>
        <tissue evidence="1">Leaves</tissue>
    </source>
</reference>
<sequence>MVCSSPSPCLHLRSLFTISEMILEELQCWFCHFTFVFDFNDDGDKGNREDRSSSFSKLHRLYDFCILCLMLVDNHNR</sequence>
<gene>
    <name evidence="1" type="ORF">PIB30_000742</name>
</gene>
<dbReference type="Proteomes" id="UP001341840">
    <property type="component" value="Unassembled WGS sequence"/>
</dbReference>
<organism evidence="1 2">
    <name type="scientific">Stylosanthes scabra</name>
    <dbReference type="NCBI Taxonomy" id="79078"/>
    <lineage>
        <taxon>Eukaryota</taxon>
        <taxon>Viridiplantae</taxon>
        <taxon>Streptophyta</taxon>
        <taxon>Embryophyta</taxon>
        <taxon>Tracheophyta</taxon>
        <taxon>Spermatophyta</taxon>
        <taxon>Magnoliopsida</taxon>
        <taxon>eudicotyledons</taxon>
        <taxon>Gunneridae</taxon>
        <taxon>Pentapetalae</taxon>
        <taxon>rosids</taxon>
        <taxon>fabids</taxon>
        <taxon>Fabales</taxon>
        <taxon>Fabaceae</taxon>
        <taxon>Papilionoideae</taxon>
        <taxon>50 kb inversion clade</taxon>
        <taxon>dalbergioids sensu lato</taxon>
        <taxon>Dalbergieae</taxon>
        <taxon>Pterocarpus clade</taxon>
        <taxon>Stylosanthes</taxon>
    </lineage>
</organism>
<evidence type="ECO:0000313" key="1">
    <source>
        <dbReference type="EMBL" id="MED6215737.1"/>
    </source>
</evidence>
<proteinExistence type="predicted"/>
<dbReference type="EMBL" id="JASCZI010271862">
    <property type="protein sequence ID" value="MED6215737.1"/>
    <property type="molecule type" value="Genomic_DNA"/>
</dbReference>
<evidence type="ECO:0000313" key="2">
    <source>
        <dbReference type="Proteomes" id="UP001341840"/>
    </source>
</evidence>
<keyword evidence="2" id="KW-1185">Reference proteome</keyword>
<comment type="caution">
    <text evidence="1">The sequence shown here is derived from an EMBL/GenBank/DDBJ whole genome shotgun (WGS) entry which is preliminary data.</text>
</comment>